<evidence type="ECO:0000313" key="5">
    <source>
        <dbReference type="Proteomes" id="UP000651837"/>
    </source>
</evidence>
<evidence type="ECO:0000256" key="1">
    <source>
        <dbReference type="SAM" id="SignalP"/>
    </source>
</evidence>
<feature type="signal peptide" evidence="1">
    <location>
        <begin position="1"/>
        <end position="20"/>
    </location>
</feature>
<reference evidence="2 5" key="2">
    <citation type="submission" date="2020-07" db="EMBL/GenBank/DDBJ databases">
        <title>The draft genome sequence of Maribacter polysiphoniae KCTC 22021.</title>
        <authorList>
            <person name="Mu L."/>
        </authorList>
    </citation>
    <scope>NUCLEOTIDE SEQUENCE [LARGE SCALE GENOMIC DNA]</scope>
    <source>
        <strain evidence="2 5">KCTC 22021</strain>
    </source>
</reference>
<protein>
    <submittedName>
        <fullName evidence="2">DUF3857 domain-containing protein</fullName>
    </submittedName>
    <submittedName>
        <fullName evidence="3">Uncharacterized protein DUF3857</fullName>
    </submittedName>
</protein>
<dbReference type="Gene3D" id="2.60.40.3140">
    <property type="match status" value="1"/>
</dbReference>
<dbReference type="Proteomes" id="UP000651837">
    <property type="component" value="Unassembled WGS sequence"/>
</dbReference>
<keyword evidence="5" id="KW-1185">Reference proteome</keyword>
<reference evidence="3 4" key="1">
    <citation type="submission" date="2018-05" db="EMBL/GenBank/DDBJ databases">
        <title>Genomic Encyclopedia of Archaeal and Bacterial Type Strains, Phase II (KMG-II): from individual species to whole genera.</title>
        <authorList>
            <person name="Goeker M."/>
        </authorList>
    </citation>
    <scope>NUCLEOTIDE SEQUENCE [LARGE SCALE GENOMIC DNA]</scope>
    <source>
        <strain evidence="3 4">DSM 23514</strain>
    </source>
</reference>
<evidence type="ECO:0000313" key="3">
    <source>
        <dbReference type="EMBL" id="PWK24958.1"/>
    </source>
</evidence>
<feature type="chain" id="PRO_5016241455" evidence="1">
    <location>
        <begin position="21"/>
        <end position="653"/>
    </location>
</feature>
<dbReference type="Proteomes" id="UP000245667">
    <property type="component" value="Unassembled WGS sequence"/>
</dbReference>
<dbReference type="AlphaFoldDB" id="A0A316E5N3"/>
<evidence type="ECO:0000313" key="2">
    <source>
        <dbReference type="EMBL" id="MBD1259396.1"/>
    </source>
</evidence>
<evidence type="ECO:0000313" key="4">
    <source>
        <dbReference type="Proteomes" id="UP000245667"/>
    </source>
</evidence>
<organism evidence="3 4">
    <name type="scientific">Maribacter polysiphoniae</name>
    <dbReference type="NCBI Taxonomy" id="429344"/>
    <lineage>
        <taxon>Bacteria</taxon>
        <taxon>Pseudomonadati</taxon>
        <taxon>Bacteroidota</taxon>
        <taxon>Flavobacteriia</taxon>
        <taxon>Flavobacteriales</taxon>
        <taxon>Flavobacteriaceae</taxon>
        <taxon>Maribacter</taxon>
    </lineage>
</organism>
<dbReference type="EMBL" id="QGGQ01000002">
    <property type="protein sequence ID" value="PWK24958.1"/>
    <property type="molecule type" value="Genomic_DNA"/>
</dbReference>
<name>A0A316E5N3_9FLAO</name>
<comment type="caution">
    <text evidence="3">The sequence shown here is derived from an EMBL/GenBank/DDBJ whole genome shotgun (WGS) entry which is preliminary data.</text>
</comment>
<accession>A0A316E5N3</accession>
<dbReference type="EMBL" id="JACWLN010000001">
    <property type="protein sequence ID" value="MBD1259396.1"/>
    <property type="molecule type" value="Genomic_DNA"/>
</dbReference>
<gene>
    <name evidence="2" type="ORF">HZY62_02255</name>
    <name evidence="3" type="ORF">LX92_01326</name>
</gene>
<dbReference type="OrthoDB" id="98874at2"/>
<dbReference type="Gene3D" id="2.60.120.1130">
    <property type="match status" value="1"/>
</dbReference>
<proteinExistence type="predicted"/>
<dbReference type="RefSeq" id="WP_109649481.1">
    <property type="nucleotide sequence ID" value="NZ_JACWLN010000001.1"/>
</dbReference>
<dbReference type="Gene3D" id="3.10.620.30">
    <property type="match status" value="1"/>
</dbReference>
<sequence>MQIRYTLLLFLFSIALLQSQQPDTFGKVTPEEIAMTTYPKDPTANAVVLYERGDNYFEVINRSIKVVKEYHVKIKILNEKGYDQADISIPLRRTEKSSEKLEELKAITHNGLSQTRLQSSHIYTKDVHEFKSECSFTFPKLKKGSILEYRYKLISPFIYNFKGWDFQSDIPKIYSEFNAKIPGNYLYNRALTGNLKLDTNDSKVKKNCFHIDGYSSADCEIVKYAMKDIPAFKIAEEYMLASSNYISRIDFELSEYRGLDGTTDKYTKSWEDVDKEFRSDKNIGRQLTKKGFFENHVPESLLTEENELVRAKNIFAFVQDHFTWNEKFGIYGKSRVKEAFEEGKGNVSEINMSLINLLNAAGLKTNLMLLSTREIGLPKKTHPVMSDFNYCIGKLDVNGKTYLLDATDKYVAFGMLPYRALNYYGRVMDFKNESYWYDIEPEKNNLHQVRMHLQFNLENNNASGMLDITNLGYNAINVREEINSQSDEDYLAHFEENIEGDFSILSYQRKKELQEDTKTIERFEFEIQNALNGDMVYLNPFLIRFFKENPFTLEKRTYPVDFGYPRKYKFFMIVDVPEGYVVHELPKPQVIQMGDEIVEMKFQSKGTEKNVLITFELALNDTHIPAENYDGLKEVFKYVTDVQNNSLLIFKKI</sequence>
<keyword evidence="1" id="KW-0732">Signal</keyword>